<evidence type="ECO:0000313" key="2">
    <source>
        <dbReference type="EMBL" id="KDR26006.1"/>
    </source>
</evidence>
<evidence type="ECO:0000313" key="3">
    <source>
        <dbReference type="Proteomes" id="UP000027451"/>
    </source>
</evidence>
<protein>
    <submittedName>
        <fullName evidence="2">Uncharacterized protein</fullName>
    </submittedName>
</protein>
<evidence type="ECO:0000256" key="1">
    <source>
        <dbReference type="SAM" id="Coils"/>
    </source>
</evidence>
<dbReference type="AlphaFoldDB" id="A0A656QG14"/>
<comment type="caution">
    <text evidence="2">The sequence shown here is derived from an EMBL/GenBank/DDBJ whole genome shotgun (WGS) entry which is preliminary data.</text>
</comment>
<keyword evidence="1" id="KW-0175">Coiled coil</keyword>
<accession>A0A656QG14</accession>
<dbReference type="EMBL" id="JFHD01000040">
    <property type="protein sequence ID" value="KDR26006.1"/>
    <property type="molecule type" value="Genomic_DNA"/>
</dbReference>
<name>A0A656QG14_9BURK</name>
<proteinExistence type="predicted"/>
<keyword evidence="3" id="KW-1185">Reference proteome</keyword>
<gene>
    <name evidence="2" type="ORF">BG60_26590</name>
</gene>
<dbReference type="Proteomes" id="UP000027451">
    <property type="component" value="Unassembled WGS sequence"/>
</dbReference>
<organism evidence="2 3">
    <name type="scientific">Caballeronia zhejiangensis</name>
    <dbReference type="NCBI Taxonomy" id="871203"/>
    <lineage>
        <taxon>Bacteria</taxon>
        <taxon>Pseudomonadati</taxon>
        <taxon>Pseudomonadota</taxon>
        <taxon>Betaproteobacteria</taxon>
        <taxon>Burkholderiales</taxon>
        <taxon>Burkholderiaceae</taxon>
        <taxon>Caballeronia</taxon>
    </lineage>
</organism>
<feature type="non-terminal residue" evidence="2">
    <location>
        <position position="1"/>
    </location>
</feature>
<sequence>LEEPIKEQIRLEEERVERERLEAERKEKERVDGIQKRIAEISAIPAASAEDSTEDLAATLADMQAYEITDDDGFAEFIAEARAARDATLFKLQTMHAASVARDAERAELNRLRAEQAAREEAARLEREELARQKEEFERQKAEFEKMMAAAQAKPETLVEQKPEPDVEDAFPPMPIVPVPLAAPVEALDQFASSTAEDDEIEDLFDRSEHPPRMFIEPTAEMVEEALSTCPEGIIVTTRPTHPGQLPTGYWMDGEYWGPTPAGTDNMAKEFAGQTIKLVPFWSHEKEVRFSIGMEGGEVVYAVEEEDAPLLVANLFAQEAAQCC</sequence>
<feature type="coiled-coil region" evidence="1">
    <location>
        <begin position="95"/>
        <end position="154"/>
    </location>
</feature>
<reference evidence="2 3" key="1">
    <citation type="submission" date="2014-03" db="EMBL/GenBank/DDBJ databases">
        <title>Draft Genome Sequences of Four Burkholderia Strains.</title>
        <authorList>
            <person name="Liu X.Y."/>
            <person name="Li C.X."/>
            <person name="Xu J.H."/>
        </authorList>
    </citation>
    <scope>NUCLEOTIDE SEQUENCE [LARGE SCALE GENOMIC DNA]</scope>
    <source>
        <strain evidence="2 3">OP-1</strain>
    </source>
</reference>